<dbReference type="SUPFAM" id="SSF46689">
    <property type="entry name" value="Homeodomain-like"/>
    <property type="match status" value="1"/>
</dbReference>
<feature type="DNA-binding region" description="H-T-H motif" evidence="2">
    <location>
        <begin position="37"/>
        <end position="56"/>
    </location>
</feature>
<dbReference type="InterPro" id="IPR009057">
    <property type="entry name" value="Homeodomain-like_sf"/>
</dbReference>
<proteinExistence type="predicted"/>
<evidence type="ECO:0000313" key="5">
    <source>
        <dbReference type="Proteomes" id="UP000192936"/>
    </source>
</evidence>
<dbReference type="InterPro" id="IPR001647">
    <property type="entry name" value="HTH_TetR"/>
</dbReference>
<name>A0A1X7EKX4_9PROT</name>
<evidence type="ECO:0000256" key="2">
    <source>
        <dbReference type="PROSITE-ProRule" id="PRU00335"/>
    </source>
</evidence>
<dbReference type="STRING" id="286727.SAMN02982917_1824"/>
<dbReference type="PRINTS" id="PR00455">
    <property type="entry name" value="HTHTETR"/>
</dbReference>
<organism evidence="4 5">
    <name type="scientific">Azospirillum oryzae</name>
    <dbReference type="NCBI Taxonomy" id="286727"/>
    <lineage>
        <taxon>Bacteria</taxon>
        <taxon>Pseudomonadati</taxon>
        <taxon>Pseudomonadota</taxon>
        <taxon>Alphaproteobacteria</taxon>
        <taxon>Rhodospirillales</taxon>
        <taxon>Azospirillaceae</taxon>
        <taxon>Azospirillum</taxon>
    </lineage>
</organism>
<reference evidence="4 5" key="1">
    <citation type="submission" date="2017-04" db="EMBL/GenBank/DDBJ databases">
        <authorList>
            <person name="Afonso C.L."/>
            <person name="Miller P.J."/>
            <person name="Scott M.A."/>
            <person name="Spackman E."/>
            <person name="Goraichik I."/>
            <person name="Dimitrov K.M."/>
            <person name="Suarez D.L."/>
            <person name="Swayne D.E."/>
        </authorList>
    </citation>
    <scope>NUCLEOTIDE SEQUENCE [LARGE SCALE GENOMIC DNA]</scope>
    <source>
        <strain evidence="4 5">A2P</strain>
    </source>
</reference>
<dbReference type="PROSITE" id="PS50977">
    <property type="entry name" value="HTH_TETR_2"/>
    <property type="match status" value="1"/>
</dbReference>
<dbReference type="PANTHER" id="PTHR43479">
    <property type="entry name" value="ACREF/ENVCD OPERON REPRESSOR-RELATED"/>
    <property type="match status" value="1"/>
</dbReference>
<evidence type="ECO:0000259" key="3">
    <source>
        <dbReference type="PROSITE" id="PS50977"/>
    </source>
</evidence>
<dbReference type="Pfam" id="PF00440">
    <property type="entry name" value="TetR_N"/>
    <property type="match status" value="1"/>
</dbReference>
<feature type="domain" description="HTH tetR-type" evidence="3">
    <location>
        <begin position="14"/>
        <end position="74"/>
    </location>
</feature>
<evidence type="ECO:0000256" key="1">
    <source>
        <dbReference type="ARBA" id="ARBA00023125"/>
    </source>
</evidence>
<dbReference type="PANTHER" id="PTHR43479:SF11">
    <property type="entry name" value="ACREF_ENVCD OPERON REPRESSOR-RELATED"/>
    <property type="match status" value="1"/>
</dbReference>
<dbReference type="GO" id="GO:0003677">
    <property type="term" value="F:DNA binding"/>
    <property type="evidence" value="ECO:0007669"/>
    <property type="project" value="UniProtKB-UniRule"/>
</dbReference>
<dbReference type="Gene3D" id="1.10.357.10">
    <property type="entry name" value="Tetracycline Repressor, domain 2"/>
    <property type="match status" value="1"/>
</dbReference>
<evidence type="ECO:0000313" key="4">
    <source>
        <dbReference type="EMBL" id="SMF35674.1"/>
    </source>
</evidence>
<dbReference type="EMBL" id="FXAK01000002">
    <property type="protein sequence ID" value="SMF35674.1"/>
    <property type="molecule type" value="Genomic_DNA"/>
</dbReference>
<protein>
    <submittedName>
        <fullName evidence="4">Transcriptional regulator, TetR family</fullName>
    </submittedName>
</protein>
<dbReference type="InterPro" id="IPR050624">
    <property type="entry name" value="HTH-type_Tx_Regulator"/>
</dbReference>
<keyword evidence="1 2" id="KW-0238">DNA-binding</keyword>
<dbReference type="PROSITE" id="PS01081">
    <property type="entry name" value="HTH_TETR_1"/>
    <property type="match status" value="1"/>
</dbReference>
<dbReference type="InterPro" id="IPR023772">
    <property type="entry name" value="DNA-bd_HTH_TetR-type_CS"/>
</dbReference>
<gene>
    <name evidence="4" type="ORF">SAMN02982917_1824</name>
</gene>
<dbReference type="AlphaFoldDB" id="A0A1X7EKX4"/>
<accession>A0A1X7EKX4</accession>
<sequence>MPVIRGKRWDPRPAETIQKILETIEQMVLREGSTELSVRAVCEEADIARGTFYRYFSSKEELLEGFSRHMREKFERKVGEVLESSVDPSERFAAYLRCVWVYLNADNARRLFEIEPVFSVKDFRQNFEQSIKRTQHVLDSTFTDWEAATGVTLDRDLLSELLIRYMLSELIVPSTGNYQDFLERTTRMVTALWPRPR</sequence>
<dbReference type="Proteomes" id="UP000192936">
    <property type="component" value="Unassembled WGS sequence"/>
</dbReference>